<keyword evidence="2" id="KW-1133">Transmembrane helix</keyword>
<feature type="region of interest" description="Disordered" evidence="1">
    <location>
        <begin position="68"/>
        <end position="123"/>
    </location>
</feature>
<dbReference type="OrthoDB" id="549033at2759"/>
<evidence type="ECO:0000313" key="4">
    <source>
        <dbReference type="Proteomes" id="UP001165080"/>
    </source>
</evidence>
<feature type="transmembrane region" description="Helical" evidence="2">
    <location>
        <begin position="12"/>
        <end position="36"/>
    </location>
</feature>
<keyword evidence="2" id="KW-0812">Transmembrane</keyword>
<proteinExistence type="predicted"/>
<keyword evidence="2" id="KW-0472">Membrane</keyword>
<evidence type="ECO:0000256" key="1">
    <source>
        <dbReference type="SAM" id="MobiDB-lite"/>
    </source>
</evidence>
<accession>A0A9W6C0M8</accession>
<dbReference type="EMBL" id="BRXU01000051">
    <property type="protein sequence ID" value="GLC61779.1"/>
    <property type="molecule type" value="Genomic_DNA"/>
</dbReference>
<evidence type="ECO:0000313" key="3">
    <source>
        <dbReference type="EMBL" id="GLC61779.1"/>
    </source>
</evidence>
<protein>
    <submittedName>
        <fullName evidence="3">Uncharacterized protein</fullName>
    </submittedName>
</protein>
<organism evidence="3 4">
    <name type="scientific">Pleodorina starrii</name>
    <dbReference type="NCBI Taxonomy" id="330485"/>
    <lineage>
        <taxon>Eukaryota</taxon>
        <taxon>Viridiplantae</taxon>
        <taxon>Chlorophyta</taxon>
        <taxon>core chlorophytes</taxon>
        <taxon>Chlorophyceae</taxon>
        <taxon>CS clade</taxon>
        <taxon>Chlamydomonadales</taxon>
        <taxon>Volvocaceae</taxon>
        <taxon>Pleodorina</taxon>
    </lineage>
</organism>
<keyword evidence="4" id="KW-1185">Reference proteome</keyword>
<dbReference type="Proteomes" id="UP001165080">
    <property type="component" value="Unassembled WGS sequence"/>
</dbReference>
<evidence type="ECO:0000256" key="2">
    <source>
        <dbReference type="SAM" id="Phobius"/>
    </source>
</evidence>
<feature type="compositionally biased region" description="Low complexity" evidence="1">
    <location>
        <begin position="83"/>
        <end position="100"/>
    </location>
</feature>
<comment type="caution">
    <text evidence="3">The sequence shown here is derived from an EMBL/GenBank/DDBJ whole genome shotgun (WGS) entry which is preliminary data.</text>
</comment>
<sequence length="185" mass="19241">MPVGESDPSAGLSIVVAALVGVIGVCTIAAITLAVVHFKESANKPSLQERLRPDSMYGAPAGGFSLHRVSSNTSLKNSRRPNAATGGAAAAAPPVVPTAGDSSPRVGSGGKLRHRPQSGVSLSASNVDMNSMLDTQETMDSAMVQEILGSVDAHHVRETQVLLHSFNWNLEELLYQEVSQGGRTA</sequence>
<gene>
    <name evidence="3" type="primary">PLEST011118</name>
    <name evidence="3" type="ORF">PLESTB_001802000</name>
</gene>
<dbReference type="AlphaFoldDB" id="A0A9W6C0M8"/>
<name>A0A9W6C0M8_9CHLO</name>
<reference evidence="3 4" key="1">
    <citation type="journal article" date="2023" name="Commun. Biol.">
        <title>Reorganization of the ancestral sex-determining regions during the evolution of trioecy in Pleodorina starrii.</title>
        <authorList>
            <person name="Takahashi K."/>
            <person name="Suzuki S."/>
            <person name="Kawai-Toyooka H."/>
            <person name="Yamamoto K."/>
            <person name="Hamaji T."/>
            <person name="Ootsuki R."/>
            <person name="Yamaguchi H."/>
            <person name="Kawachi M."/>
            <person name="Higashiyama T."/>
            <person name="Nozaki H."/>
        </authorList>
    </citation>
    <scope>NUCLEOTIDE SEQUENCE [LARGE SCALE GENOMIC DNA]</scope>
    <source>
        <strain evidence="3 4">NIES-4479</strain>
    </source>
</reference>